<reference evidence="2 3" key="1">
    <citation type="submission" date="2017-08" db="EMBL/GenBank/DDBJ databases">
        <title>The complete genome sequence of Nocardiopsis gilva YIM 90087.</title>
        <authorList>
            <person name="Yin M."/>
            <person name="Tang S."/>
        </authorList>
    </citation>
    <scope>NUCLEOTIDE SEQUENCE [LARGE SCALE GENOMIC DNA]</scope>
    <source>
        <strain evidence="2 3">YIM 90087</strain>
    </source>
</reference>
<keyword evidence="3" id="KW-1185">Reference proteome</keyword>
<dbReference type="Proteomes" id="UP000215005">
    <property type="component" value="Chromosome"/>
</dbReference>
<dbReference type="RefSeq" id="WP_017616806.1">
    <property type="nucleotide sequence ID" value="NZ_ANBG01000025.1"/>
</dbReference>
<evidence type="ECO:0000313" key="2">
    <source>
        <dbReference type="EMBL" id="ASU83586.1"/>
    </source>
</evidence>
<dbReference type="KEGG" id="ngv:CDO52_12995"/>
<proteinExistence type="predicted"/>
<evidence type="ECO:0000256" key="1">
    <source>
        <dbReference type="SAM" id="MobiDB-lite"/>
    </source>
</evidence>
<evidence type="ECO:0000313" key="3">
    <source>
        <dbReference type="Proteomes" id="UP000215005"/>
    </source>
</evidence>
<protein>
    <submittedName>
        <fullName evidence="2">Phage tail protein</fullName>
    </submittedName>
</protein>
<dbReference type="EMBL" id="CP022753">
    <property type="protein sequence ID" value="ASU83586.1"/>
    <property type="molecule type" value="Genomic_DNA"/>
</dbReference>
<accession>A0A223S643</accession>
<name>A0A223S643_9ACTN</name>
<organism evidence="2 3">
    <name type="scientific">Nocardiopsis gilva YIM 90087</name>
    <dbReference type="NCBI Taxonomy" id="1235441"/>
    <lineage>
        <taxon>Bacteria</taxon>
        <taxon>Bacillati</taxon>
        <taxon>Actinomycetota</taxon>
        <taxon>Actinomycetes</taxon>
        <taxon>Streptosporangiales</taxon>
        <taxon>Nocardiopsidaceae</taxon>
        <taxon>Nocardiopsis</taxon>
    </lineage>
</organism>
<feature type="region of interest" description="Disordered" evidence="1">
    <location>
        <begin position="1"/>
        <end position="20"/>
    </location>
</feature>
<gene>
    <name evidence="2" type="ORF">CDO52_12995</name>
</gene>
<dbReference type="OrthoDB" id="4519759at2"/>
<feature type="compositionally biased region" description="Pro residues" evidence="1">
    <location>
        <begin position="9"/>
        <end position="19"/>
    </location>
</feature>
<sequence length="322" mass="34849">MPLLHIPPETAPPEPPGFPKVPVAPGKRIVWIAPDGTELGLSDGDPYISVTGRSGFGAVRPEHVVDRTMSGTALLRDVRVTPRVMRVPLIVQAGDADAYLAAYRTLTASTRHKTGATVTAGTLRVELPDGSWRQITAYYQDGLDPHETELDDLMWSRQEHPSLEFYAPDPFFEGPEVTQAWKIVISSRAFYPIYPITVNPSQLGGSATFTNAGDADAYPIWEITGPGTPVVTNSDTGESWGFDTALGIGEVVTVDTRPPDIAPETGLTAVSGGGTDWWPNFAGFPELFLLPPGETSLQITMTGADEGSQVRLTYRPRYRAGW</sequence>
<dbReference type="AlphaFoldDB" id="A0A223S643"/>